<accession>A0A7Z0J6P8</accession>
<keyword evidence="5" id="KW-0670">Pyruvate</keyword>
<evidence type="ECO:0000256" key="1">
    <source>
        <dbReference type="ARBA" id="ARBA00023015"/>
    </source>
</evidence>
<dbReference type="Gene3D" id="1.10.10.10">
    <property type="entry name" value="Winged helix-like DNA-binding domain superfamily/Winged helix DNA-binding domain"/>
    <property type="match status" value="1"/>
</dbReference>
<dbReference type="InterPro" id="IPR008920">
    <property type="entry name" value="TF_FadR/GntR_C"/>
</dbReference>
<dbReference type="Pfam" id="PF07729">
    <property type="entry name" value="FCD"/>
    <property type="match status" value="1"/>
</dbReference>
<protein>
    <submittedName>
        <fullName evidence="5">GntR family transcriptional repressor for pyruvate dehydrogenase complex</fullName>
    </submittedName>
</protein>
<dbReference type="SUPFAM" id="SSF46785">
    <property type="entry name" value="Winged helix' DNA-binding domain"/>
    <property type="match status" value="1"/>
</dbReference>
<dbReference type="EMBL" id="JACCFM010000001">
    <property type="protein sequence ID" value="NYJ20767.1"/>
    <property type="molecule type" value="Genomic_DNA"/>
</dbReference>
<dbReference type="AlphaFoldDB" id="A0A7Z0J6P8"/>
<gene>
    <name evidence="5" type="ORF">HNR05_002558</name>
</gene>
<keyword evidence="6" id="KW-1185">Reference proteome</keyword>
<dbReference type="InterPro" id="IPR036390">
    <property type="entry name" value="WH_DNA-bd_sf"/>
</dbReference>
<dbReference type="CDD" id="cd07377">
    <property type="entry name" value="WHTH_GntR"/>
    <property type="match status" value="1"/>
</dbReference>
<dbReference type="GO" id="GO:0003700">
    <property type="term" value="F:DNA-binding transcription factor activity"/>
    <property type="evidence" value="ECO:0007669"/>
    <property type="project" value="InterPro"/>
</dbReference>
<dbReference type="Gene3D" id="1.20.120.530">
    <property type="entry name" value="GntR ligand-binding domain-like"/>
    <property type="match status" value="1"/>
</dbReference>
<dbReference type="InterPro" id="IPR011711">
    <property type="entry name" value="GntR_C"/>
</dbReference>
<keyword evidence="3" id="KW-0804">Transcription</keyword>
<feature type="domain" description="HTH gntR-type" evidence="4">
    <location>
        <begin position="22"/>
        <end position="92"/>
    </location>
</feature>
<dbReference type="PANTHER" id="PTHR43537:SF24">
    <property type="entry name" value="GLUCONATE OPERON TRANSCRIPTIONAL REPRESSOR"/>
    <property type="match status" value="1"/>
</dbReference>
<reference evidence="5 6" key="1">
    <citation type="submission" date="2020-07" db="EMBL/GenBank/DDBJ databases">
        <title>Sequencing the genomes of 1000 actinobacteria strains.</title>
        <authorList>
            <person name="Klenk H.-P."/>
        </authorList>
    </citation>
    <scope>NUCLEOTIDE SEQUENCE [LARGE SCALE GENOMIC DNA]</scope>
    <source>
        <strain evidence="5 6">LI1</strain>
    </source>
</reference>
<dbReference type="SMART" id="SM00345">
    <property type="entry name" value="HTH_GNTR"/>
    <property type="match status" value="1"/>
</dbReference>
<comment type="caution">
    <text evidence="5">The sequence shown here is derived from an EMBL/GenBank/DDBJ whole genome shotgun (WGS) entry which is preliminary data.</text>
</comment>
<keyword evidence="2" id="KW-0238">DNA-binding</keyword>
<dbReference type="SMART" id="SM00895">
    <property type="entry name" value="FCD"/>
    <property type="match status" value="1"/>
</dbReference>
<dbReference type="RefSeq" id="WP_179579454.1">
    <property type="nucleotide sequence ID" value="NZ_JACCFM010000001.1"/>
</dbReference>
<evidence type="ECO:0000313" key="5">
    <source>
        <dbReference type="EMBL" id="NYJ20767.1"/>
    </source>
</evidence>
<evidence type="ECO:0000259" key="4">
    <source>
        <dbReference type="PROSITE" id="PS50949"/>
    </source>
</evidence>
<dbReference type="PANTHER" id="PTHR43537">
    <property type="entry name" value="TRANSCRIPTIONAL REGULATOR, GNTR FAMILY"/>
    <property type="match status" value="1"/>
</dbReference>
<dbReference type="SUPFAM" id="SSF48008">
    <property type="entry name" value="GntR ligand-binding domain-like"/>
    <property type="match status" value="1"/>
</dbReference>
<dbReference type="Pfam" id="PF00392">
    <property type="entry name" value="GntR"/>
    <property type="match status" value="1"/>
</dbReference>
<keyword evidence="1" id="KW-0805">Transcription regulation</keyword>
<dbReference type="InterPro" id="IPR000524">
    <property type="entry name" value="Tscrpt_reg_HTH_GntR"/>
</dbReference>
<dbReference type="PRINTS" id="PR00035">
    <property type="entry name" value="HTHGNTR"/>
</dbReference>
<evidence type="ECO:0000313" key="6">
    <source>
        <dbReference type="Proteomes" id="UP000537260"/>
    </source>
</evidence>
<evidence type="ECO:0000256" key="2">
    <source>
        <dbReference type="ARBA" id="ARBA00023125"/>
    </source>
</evidence>
<dbReference type="GO" id="GO:0003677">
    <property type="term" value="F:DNA binding"/>
    <property type="evidence" value="ECO:0007669"/>
    <property type="project" value="UniProtKB-KW"/>
</dbReference>
<evidence type="ECO:0000256" key="3">
    <source>
        <dbReference type="ARBA" id="ARBA00023163"/>
    </source>
</evidence>
<dbReference type="InterPro" id="IPR036388">
    <property type="entry name" value="WH-like_DNA-bd_sf"/>
</dbReference>
<proteinExistence type="predicted"/>
<dbReference type="PROSITE" id="PS50949">
    <property type="entry name" value="HTH_GNTR"/>
    <property type="match status" value="1"/>
</dbReference>
<dbReference type="Proteomes" id="UP000537260">
    <property type="component" value="Unassembled WGS sequence"/>
</dbReference>
<organism evidence="5 6">
    <name type="scientific">Glaciibacter psychrotolerans</name>
    <dbReference type="NCBI Taxonomy" id="670054"/>
    <lineage>
        <taxon>Bacteria</taxon>
        <taxon>Bacillati</taxon>
        <taxon>Actinomycetota</taxon>
        <taxon>Actinomycetes</taxon>
        <taxon>Micrococcales</taxon>
        <taxon>Microbacteriaceae</taxon>
        <taxon>Glaciibacter</taxon>
    </lineage>
</organism>
<name>A0A7Z0J6P8_9MICO</name>
<sequence>MSLPAVVASPLIDAILRPVRGHMAFESCVEQLGSAIQLGIFEPGSKLPPERILAEKLEVSRATLREAISALRSAGLVSTTRGRGGGTVVGLVENARLPDQARNADRQEEIADVLIFRRVIEPGACYSAASSALTDAARSRLTDSLADTEKATAPADYRQADARLHLTIAALCGSGELTKSSSLIQNKVHQFLAEIPFLQMNITNSNQQHRKIVRAILDGEADTARFVMEEHCDGTAALLKGLLK</sequence>